<keyword evidence="2" id="KW-1185">Reference proteome</keyword>
<organism evidence="1 2">
    <name type="scientific">Hyalomma asiaticum</name>
    <name type="common">Tick</name>
    <dbReference type="NCBI Taxonomy" id="266040"/>
    <lineage>
        <taxon>Eukaryota</taxon>
        <taxon>Metazoa</taxon>
        <taxon>Ecdysozoa</taxon>
        <taxon>Arthropoda</taxon>
        <taxon>Chelicerata</taxon>
        <taxon>Arachnida</taxon>
        <taxon>Acari</taxon>
        <taxon>Parasitiformes</taxon>
        <taxon>Ixodida</taxon>
        <taxon>Ixodoidea</taxon>
        <taxon>Ixodidae</taxon>
        <taxon>Hyalomminae</taxon>
        <taxon>Hyalomma</taxon>
    </lineage>
</organism>
<accession>A0ACB7RNQ1</accession>
<evidence type="ECO:0000313" key="2">
    <source>
        <dbReference type="Proteomes" id="UP000821845"/>
    </source>
</evidence>
<name>A0ACB7RNQ1_HYAAI</name>
<gene>
    <name evidence="1" type="ORF">HPB50_012146</name>
</gene>
<dbReference type="EMBL" id="CM023488">
    <property type="protein sequence ID" value="KAH6924115.1"/>
    <property type="molecule type" value="Genomic_DNA"/>
</dbReference>
<protein>
    <submittedName>
        <fullName evidence="1">Uncharacterized protein</fullName>
    </submittedName>
</protein>
<comment type="caution">
    <text evidence="1">The sequence shown here is derived from an EMBL/GenBank/DDBJ whole genome shotgun (WGS) entry which is preliminary data.</text>
</comment>
<proteinExistence type="predicted"/>
<sequence length="479" mass="53324">MRIRHILRRSRRFRRACPCRRRLDLAMAARSRSWGSDGHWKRLAFKNLSIFRDRGEDEEECGGCVRLSLPDVHMEDAGGADGPSARLRRSPLVARAKSVDARAMPLLVHRLSISAERRTPSPETLPEPTSPRPRSLSPLLSPAPHAQDPASPIAAWLTCSLIAGGIQPDLYRKKEAVFFQSRDVSSHSSSSTLAAPTNAGRLHFRLKYDFDKSDLVVHVIEAMELGGPRADQQGGGGGFGEPCVRVALLPEVDSKQRQALMRRRSTDPLFDETFKFPVSFDDVPSRTLLFQVFDYDRYSRNDVTGEVRVPLADVDVTTETEVWCDIEKTEKAKRDWPELLLSLSYLPSAGRLTVVVLKAANLVPDSDKDKPDTYVKVCLSCGERKSKKRKTSVKKGTAQPSWNEALSFDVSEEQLSRAQLCVHVWRHGSSGVSCSTSLGGFQLGPGGADVTEDGQRHWKDMLANPRRAVARWHALQPNP</sequence>
<dbReference type="Proteomes" id="UP000821845">
    <property type="component" value="Chromosome 8"/>
</dbReference>
<evidence type="ECO:0000313" key="1">
    <source>
        <dbReference type="EMBL" id="KAH6924115.1"/>
    </source>
</evidence>
<reference evidence="1" key="1">
    <citation type="submission" date="2020-05" db="EMBL/GenBank/DDBJ databases">
        <title>Large-scale comparative analyses of tick genomes elucidate their genetic diversity and vector capacities.</title>
        <authorList>
            <person name="Jia N."/>
            <person name="Wang J."/>
            <person name="Shi W."/>
            <person name="Du L."/>
            <person name="Sun Y."/>
            <person name="Zhan W."/>
            <person name="Jiang J."/>
            <person name="Wang Q."/>
            <person name="Zhang B."/>
            <person name="Ji P."/>
            <person name="Sakyi L.B."/>
            <person name="Cui X."/>
            <person name="Yuan T."/>
            <person name="Jiang B."/>
            <person name="Yang W."/>
            <person name="Lam T.T.-Y."/>
            <person name="Chang Q."/>
            <person name="Ding S."/>
            <person name="Wang X."/>
            <person name="Zhu J."/>
            <person name="Ruan X."/>
            <person name="Zhao L."/>
            <person name="Wei J."/>
            <person name="Que T."/>
            <person name="Du C."/>
            <person name="Cheng J."/>
            <person name="Dai P."/>
            <person name="Han X."/>
            <person name="Huang E."/>
            <person name="Gao Y."/>
            <person name="Liu J."/>
            <person name="Shao H."/>
            <person name="Ye R."/>
            <person name="Li L."/>
            <person name="Wei W."/>
            <person name="Wang X."/>
            <person name="Wang C."/>
            <person name="Yang T."/>
            <person name="Huo Q."/>
            <person name="Li W."/>
            <person name="Guo W."/>
            <person name="Chen H."/>
            <person name="Zhou L."/>
            <person name="Ni X."/>
            <person name="Tian J."/>
            <person name="Zhou Y."/>
            <person name="Sheng Y."/>
            <person name="Liu T."/>
            <person name="Pan Y."/>
            <person name="Xia L."/>
            <person name="Li J."/>
            <person name="Zhao F."/>
            <person name="Cao W."/>
        </authorList>
    </citation>
    <scope>NUCLEOTIDE SEQUENCE</scope>
    <source>
        <strain evidence="1">Hyas-2018</strain>
    </source>
</reference>